<dbReference type="GO" id="GO:0016787">
    <property type="term" value="F:hydrolase activity"/>
    <property type="evidence" value="ECO:0007669"/>
    <property type="project" value="UniProtKB-KW"/>
</dbReference>
<comment type="caution">
    <text evidence="5">The sequence shown here is derived from an EMBL/GenBank/DDBJ whole genome shotgun (WGS) entry which is preliminary data.</text>
</comment>
<dbReference type="Proteomes" id="UP000703269">
    <property type="component" value="Unassembled WGS sequence"/>
</dbReference>
<evidence type="ECO:0000259" key="4">
    <source>
        <dbReference type="Pfam" id="PF00561"/>
    </source>
</evidence>
<reference evidence="5 6" key="1">
    <citation type="submission" date="2021-08" db="EMBL/GenBank/DDBJ databases">
        <title>Draft Genome Sequence of Phanerochaete sordida strain YK-624.</title>
        <authorList>
            <person name="Mori T."/>
            <person name="Dohra H."/>
            <person name="Suzuki T."/>
            <person name="Kawagishi H."/>
            <person name="Hirai H."/>
        </authorList>
    </citation>
    <scope>NUCLEOTIDE SEQUENCE [LARGE SCALE GENOMIC DNA]</scope>
    <source>
        <strain evidence="5 6">YK-624</strain>
    </source>
</reference>
<keyword evidence="3" id="KW-0732">Signal</keyword>
<organism evidence="5 6">
    <name type="scientific">Phanerochaete sordida</name>
    <dbReference type="NCBI Taxonomy" id="48140"/>
    <lineage>
        <taxon>Eukaryota</taxon>
        <taxon>Fungi</taxon>
        <taxon>Dikarya</taxon>
        <taxon>Basidiomycota</taxon>
        <taxon>Agaricomycotina</taxon>
        <taxon>Agaricomycetes</taxon>
        <taxon>Polyporales</taxon>
        <taxon>Phanerochaetaceae</taxon>
        <taxon>Phanerochaete</taxon>
    </lineage>
</organism>
<evidence type="ECO:0000256" key="2">
    <source>
        <dbReference type="ARBA" id="ARBA00038334"/>
    </source>
</evidence>
<feature type="chain" id="PRO_5040347710" evidence="3">
    <location>
        <begin position="22"/>
        <end position="356"/>
    </location>
</feature>
<keyword evidence="1 5" id="KW-0378">Hydrolase</keyword>
<accession>A0A9P3LBI9</accession>
<evidence type="ECO:0000256" key="3">
    <source>
        <dbReference type="SAM" id="SignalP"/>
    </source>
</evidence>
<dbReference type="OrthoDB" id="408373at2759"/>
<dbReference type="Pfam" id="PF00561">
    <property type="entry name" value="Abhydrolase_1"/>
    <property type="match status" value="1"/>
</dbReference>
<feature type="domain" description="AB hydrolase-1" evidence="4">
    <location>
        <begin position="52"/>
        <end position="336"/>
    </location>
</feature>
<dbReference type="Gene3D" id="3.40.50.1820">
    <property type="entry name" value="alpha/beta hydrolase"/>
    <property type="match status" value="1"/>
</dbReference>
<comment type="similarity">
    <text evidence="2">Belongs to the AB hydrolase superfamily. Epoxide hydrolase family.</text>
</comment>
<keyword evidence="6" id="KW-1185">Reference proteome</keyword>
<evidence type="ECO:0000313" key="6">
    <source>
        <dbReference type="Proteomes" id="UP000703269"/>
    </source>
</evidence>
<proteinExistence type="inferred from homology"/>
<dbReference type="SUPFAM" id="SSF53474">
    <property type="entry name" value="alpha/beta-Hydrolases"/>
    <property type="match status" value="1"/>
</dbReference>
<gene>
    <name evidence="5" type="ORF">PsYK624_056330</name>
</gene>
<dbReference type="PRINTS" id="PR00412">
    <property type="entry name" value="EPOXHYDRLASE"/>
</dbReference>
<evidence type="ECO:0000313" key="5">
    <source>
        <dbReference type="EMBL" id="GJE89531.1"/>
    </source>
</evidence>
<sequence>MRSIFLQIILLSFALLSTAVAVAVDASLSKNVIVSRGLNYHYLYTPAKASKPTLLFCHGYPSSPRDWHTITSTLQAKGYGVLIPDMLGYGGTAKPAASAAFVPSLISRDIVDILDAEKLDTVVAVGHDWGSKVISGVANHYPERVSAYAFFAVPFELVVPPPNFPAELAQQRAQYGYELYGYWLFFNSPDANAVMQAHMNSVVSILYPNDPAIWKTHFAPTGTFRKSLNENYLAPLPSWWSEADKDAFVDTFRRNGFPTNWYSVMVSGESQADDIKTIPDDRKFPPARAPIYFGIAQQDAICLPEIGYQTFANEGFKNHSITIKEYDAAHWLIISEAAEIASDLEGWLEKSVLPIL</sequence>
<dbReference type="EMBL" id="BPQB01000013">
    <property type="protein sequence ID" value="GJE89531.1"/>
    <property type="molecule type" value="Genomic_DNA"/>
</dbReference>
<dbReference type="InterPro" id="IPR000073">
    <property type="entry name" value="AB_hydrolase_1"/>
</dbReference>
<dbReference type="PANTHER" id="PTHR43329">
    <property type="entry name" value="EPOXIDE HYDROLASE"/>
    <property type="match status" value="1"/>
</dbReference>
<evidence type="ECO:0000256" key="1">
    <source>
        <dbReference type="ARBA" id="ARBA00022801"/>
    </source>
</evidence>
<dbReference type="InterPro" id="IPR029058">
    <property type="entry name" value="AB_hydrolase_fold"/>
</dbReference>
<dbReference type="AlphaFoldDB" id="A0A9P3LBI9"/>
<feature type="signal peptide" evidence="3">
    <location>
        <begin position="1"/>
        <end position="21"/>
    </location>
</feature>
<name>A0A9P3LBI9_9APHY</name>
<dbReference type="InterPro" id="IPR000639">
    <property type="entry name" value="Epox_hydrolase-like"/>
</dbReference>
<protein>
    <submittedName>
        <fullName evidence="5">Alpha/beta hydrolase</fullName>
    </submittedName>
</protein>